<protein>
    <submittedName>
        <fullName evidence="2">SCP-2 sterol transfer family protein</fullName>
    </submittedName>
</protein>
<dbReference type="OrthoDB" id="5292463at2"/>
<evidence type="ECO:0000259" key="1">
    <source>
        <dbReference type="Pfam" id="PF02036"/>
    </source>
</evidence>
<dbReference type="Gene3D" id="3.30.1050.10">
    <property type="entry name" value="SCP2 sterol-binding domain"/>
    <property type="match status" value="1"/>
</dbReference>
<evidence type="ECO:0000313" key="2">
    <source>
        <dbReference type="EMBL" id="SHI11062.1"/>
    </source>
</evidence>
<dbReference type="Pfam" id="PF02036">
    <property type="entry name" value="SCP2"/>
    <property type="match status" value="1"/>
</dbReference>
<keyword evidence="3" id="KW-1185">Reference proteome</keyword>
<dbReference type="Proteomes" id="UP000184268">
    <property type="component" value="Unassembled WGS sequence"/>
</dbReference>
<dbReference type="SUPFAM" id="SSF55718">
    <property type="entry name" value="SCP-like"/>
    <property type="match status" value="1"/>
</dbReference>
<proteinExistence type="predicted"/>
<gene>
    <name evidence="2" type="ORF">SAMN02745129_4214</name>
</gene>
<dbReference type="RefSeq" id="WP_067660546.1">
    <property type="nucleotide sequence ID" value="NZ_FQXG01000007.1"/>
</dbReference>
<accession>A0A1M5YGH1</accession>
<dbReference type="InterPro" id="IPR036527">
    <property type="entry name" value="SCP2_sterol-bd_dom_sf"/>
</dbReference>
<name>A0A1M5YGH1_9GAMM</name>
<dbReference type="STRING" id="299255.SAMN02745129_4214"/>
<reference evidence="2 3" key="1">
    <citation type="submission" date="2016-11" db="EMBL/GenBank/DDBJ databases">
        <authorList>
            <person name="Jaros S."/>
            <person name="Januszkiewicz K."/>
            <person name="Wedrychowicz H."/>
        </authorList>
    </citation>
    <scope>NUCLEOTIDE SEQUENCE [LARGE SCALE GENOMIC DNA]</scope>
    <source>
        <strain evidence="2 3">DSM 16917</strain>
    </source>
</reference>
<dbReference type="InterPro" id="IPR003033">
    <property type="entry name" value="SCP2_sterol-bd_dom"/>
</dbReference>
<evidence type="ECO:0000313" key="3">
    <source>
        <dbReference type="Proteomes" id="UP000184268"/>
    </source>
</evidence>
<sequence>MNIFPPLAPVKALLLPLLQQHFATPAEQGELAFLTDRRVELAAFELPWPIELGWDGQRFQLSWPSGSADAKLSGSLGALAQVGLGKADPDALFFQRKLTMEGDTELALEVKSLLSRYPLLSLLNR</sequence>
<feature type="domain" description="SCP2" evidence="1">
    <location>
        <begin position="19"/>
        <end position="114"/>
    </location>
</feature>
<dbReference type="EMBL" id="FQXG01000007">
    <property type="protein sequence ID" value="SHI11062.1"/>
    <property type="molecule type" value="Genomic_DNA"/>
</dbReference>
<organism evidence="2 3">
    <name type="scientific">Ferrimonas marina</name>
    <dbReference type="NCBI Taxonomy" id="299255"/>
    <lineage>
        <taxon>Bacteria</taxon>
        <taxon>Pseudomonadati</taxon>
        <taxon>Pseudomonadota</taxon>
        <taxon>Gammaproteobacteria</taxon>
        <taxon>Alteromonadales</taxon>
        <taxon>Ferrimonadaceae</taxon>
        <taxon>Ferrimonas</taxon>
    </lineage>
</organism>
<dbReference type="AlphaFoldDB" id="A0A1M5YGH1"/>